<keyword evidence="2" id="KW-1185">Reference proteome</keyword>
<dbReference type="RefSeq" id="WP_386823168.1">
    <property type="nucleotide sequence ID" value="NZ_JBHTIF010000001.1"/>
</dbReference>
<reference evidence="2" key="1">
    <citation type="journal article" date="2019" name="Int. J. Syst. Evol. Microbiol.">
        <title>The Global Catalogue of Microorganisms (GCM) 10K type strain sequencing project: providing services to taxonomists for standard genome sequencing and annotation.</title>
        <authorList>
            <consortium name="The Broad Institute Genomics Platform"/>
            <consortium name="The Broad Institute Genome Sequencing Center for Infectious Disease"/>
            <person name="Wu L."/>
            <person name="Ma J."/>
        </authorList>
    </citation>
    <scope>NUCLEOTIDE SEQUENCE [LARGE SCALE GENOMIC DNA]</scope>
    <source>
        <strain evidence="2">CCUG 55585</strain>
    </source>
</reference>
<name>A0ABW2YAU3_9GAMM</name>
<accession>A0ABW2YAU3</accession>
<sequence>MDPTLWNLLHDGKIERIEGTLPGDVSVHVRIGYLRKGFPGAGTGFVVHLSDCSQLTFTPHDQPGISDFSDIAALRPWIVDCEPSNPIEVHCAEGTLTLRYDTAALSLDSGETITLSQLDAAATAYWDAWSARHKATRQTDQ</sequence>
<organism evidence="1 2">
    <name type="scientific">Lysobacter brunescens</name>
    <dbReference type="NCBI Taxonomy" id="262323"/>
    <lineage>
        <taxon>Bacteria</taxon>
        <taxon>Pseudomonadati</taxon>
        <taxon>Pseudomonadota</taxon>
        <taxon>Gammaproteobacteria</taxon>
        <taxon>Lysobacterales</taxon>
        <taxon>Lysobacteraceae</taxon>
        <taxon>Lysobacter</taxon>
    </lineage>
</organism>
<comment type="caution">
    <text evidence="1">The sequence shown here is derived from an EMBL/GenBank/DDBJ whole genome shotgun (WGS) entry which is preliminary data.</text>
</comment>
<evidence type="ECO:0008006" key="3">
    <source>
        <dbReference type="Google" id="ProtNLM"/>
    </source>
</evidence>
<evidence type="ECO:0000313" key="2">
    <source>
        <dbReference type="Proteomes" id="UP001597110"/>
    </source>
</evidence>
<protein>
    <recommendedName>
        <fullName evidence="3">YbjN domain-containing protein</fullName>
    </recommendedName>
</protein>
<gene>
    <name evidence="1" type="ORF">ACFQ0E_08190</name>
</gene>
<proteinExistence type="predicted"/>
<dbReference type="Proteomes" id="UP001597110">
    <property type="component" value="Unassembled WGS sequence"/>
</dbReference>
<evidence type="ECO:0000313" key="1">
    <source>
        <dbReference type="EMBL" id="MFD0725576.1"/>
    </source>
</evidence>
<dbReference type="EMBL" id="JBHTIF010000001">
    <property type="protein sequence ID" value="MFD0725576.1"/>
    <property type="molecule type" value="Genomic_DNA"/>
</dbReference>